<dbReference type="AlphaFoldDB" id="A0A917ZWY1"/>
<accession>A0A917ZWY1</accession>
<protein>
    <submittedName>
        <fullName evidence="1">Uncharacterized protein</fullName>
    </submittedName>
</protein>
<dbReference type="EMBL" id="BMMS01000048">
    <property type="protein sequence ID" value="GGO99772.1"/>
    <property type="molecule type" value="Genomic_DNA"/>
</dbReference>
<proteinExistence type="predicted"/>
<reference evidence="1" key="1">
    <citation type="journal article" date="2014" name="Int. J. Syst. Evol. Microbiol.">
        <title>Complete genome sequence of Corynebacterium casei LMG S-19264T (=DSM 44701T), isolated from a smear-ripened cheese.</title>
        <authorList>
            <consortium name="US DOE Joint Genome Institute (JGI-PGF)"/>
            <person name="Walter F."/>
            <person name="Albersmeier A."/>
            <person name="Kalinowski J."/>
            <person name="Ruckert C."/>
        </authorList>
    </citation>
    <scope>NUCLEOTIDE SEQUENCE</scope>
    <source>
        <strain evidence="1">CGMCC 4.7201</strain>
    </source>
</reference>
<evidence type="ECO:0000313" key="1">
    <source>
        <dbReference type="EMBL" id="GGO99772.1"/>
    </source>
</evidence>
<gene>
    <name evidence="1" type="ORF">GCM10012280_66980</name>
</gene>
<sequence length="75" mass="8085">MVNVLGGDACWRSAKVYPGSVPALKERGVDADDYSVQVSILNSEASAIPTQPICIVAMVFPNEKAAFITSYRHTQ</sequence>
<name>A0A917ZWY1_9ACTN</name>
<reference evidence="1" key="2">
    <citation type="submission" date="2020-09" db="EMBL/GenBank/DDBJ databases">
        <authorList>
            <person name="Sun Q."/>
            <person name="Zhou Y."/>
        </authorList>
    </citation>
    <scope>NUCLEOTIDE SEQUENCE</scope>
    <source>
        <strain evidence="1">CGMCC 4.7201</strain>
    </source>
</reference>
<dbReference type="Proteomes" id="UP000641932">
    <property type="component" value="Unassembled WGS sequence"/>
</dbReference>
<keyword evidence="2" id="KW-1185">Reference proteome</keyword>
<evidence type="ECO:0000313" key="2">
    <source>
        <dbReference type="Proteomes" id="UP000641932"/>
    </source>
</evidence>
<organism evidence="1 2">
    <name type="scientific">Wenjunlia tyrosinilytica</name>
    <dbReference type="NCBI Taxonomy" id="1544741"/>
    <lineage>
        <taxon>Bacteria</taxon>
        <taxon>Bacillati</taxon>
        <taxon>Actinomycetota</taxon>
        <taxon>Actinomycetes</taxon>
        <taxon>Kitasatosporales</taxon>
        <taxon>Streptomycetaceae</taxon>
        <taxon>Wenjunlia</taxon>
    </lineage>
</organism>
<comment type="caution">
    <text evidence="1">The sequence shown here is derived from an EMBL/GenBank/DDBJ whole genome shotgun (WGS) entry which is preliminary data.</text>
</comment>